<dbReference type="InterPro" id="IPR016181">
    <property type="entry name" value="Acyl_CoA_acyltransferase"/>
</dbReference>
<evidence type="ECO:0000313" key="2">
    <source>
        <dbReference type="EMBL" id="AWS00251.1"/>
    </source>
</evidence>
<reference evidence="3" key="3">
    <citation type="submission" date="2020-03" db="EMBL/GenBank/DDBJ databases">
        <title>Sequencing and Assembly of Multiple Reported Metal-Biooxidizing Members of the Extremely Thermoacidophilic Archaeal Family Sulfolobaceae.</title>
        <authorList>
            <person name="Counts J.A."/>
            <person name="Kelly R.M."/>
        </authorList>
    </citation>
    <scope>NUCLEOTIDE SEQUENCE [LARGE SCALE GENOMIC DNA]</scope>
    <source>
        <strain evidence="3">HO1-1</strain>
    </source>
</reference>
<dbReference type="Pfam" id="PF00583">
    <property type="entry name" value="Acetyltransf_1"/>
    <property type="match status" value="1"/>
</dbReference>
<dbReference type="STRING" id="1293036.GCA_001315825_02884"/>
<protein>
    <submittedName>
        <fullName evidence="2">GNAT family N-acetyltransferase</fullName>
    </submittedName>
</protein>
<accession>A0A2U9IVZ3</accession>
<dbReference type="InterPro" id="IPR050276">
    <property type="entry name" value="MshD_Acetyltransferase"/>
</dbReference>
<sequence length="150" mass="17188">MSESINVPLTIREAERKDIEGVYQLYQSLTPEDLYMRFFTFHKVSHEEIEQLFSRQDHVTLLAEIDGRIVGEATLYEDGEFSVAVDPRERRGGIGTALVAELIKRGASSGMKKIKFYTLPENYPMIRIGKKLGFKLDFDEEQVKGVLELN</sequence>
<dbReference type="KEGG" id="mhk:DFR87_11835"/>
<dbReference type="GO" id="GO:0016747">
    <property type="term" value="F:acyltransferase activity, transferring groups other than amino-acyl groups"/>
    <property type="evidence" value="ECO:0007669"/>
    <property type="project" value="InterPro"/>
</dbReference>
<dbReference type="CDD" id="cd04301">
    <property type="entry name" value="NAT_SF"/>
    <property type="match status" value="1"/>
</dbReference>
<organism evidence="2 3">
    <name type="scientific">Metallosphaera hakonensis JCM 8857 = DSM 7519</name>
    <dbReference type="NCBI Taxonomy" id="1293036"/>
    <lineage>
        <taxon>Archaea</taxon>
        <taxon>Thermoproteota</taxon>
        <taxon>Thermoprotei</taxon>
        <taxon>Sulfolobales</taxon>
        <taxon>Sulfolobaceae</taxon>
        <taxon>Metallosphaera</taxon>
    </lineage>
</organism>
<keyword evidence="3" id="KW-1185">Reference proteome</keyword>
<reference evidence="2 3" key="1">
    <citation type="submission" date="2018-05" db="EMBL/GenBank/DDBJ databases">
        <title>Complete Genome Sequences of Extremely Thermoacidophilic, Metal-Mobilizing Type-Strain Members of the Archaeal Family Sulfolobaceae: Acidianus brierleyi DSM-1651T, Acidianus sulfidivorans DSM-18786T, Metallosphaera hakonensis DSM-7519T, and Metallosphaera prunae DSM-10039T.</title>
        <authorList>
            <person name="Counts J.A."/>
            <person name="Kelly R.M."/>
        </authorList>
    </citation>
    <scope>NUCLEOTIDE SEQUENCE [LARGE SCALE GENOMIC DNA]</scope>
    <source>
        <strain evidence="2 3">HO1-1</strain>
    </source>
</reference>
<dbReference type="PROSITE" id="PS51186">
    <property type="entry name" value="GNAT"/>
    <property type="match status" value="1"/>
</dbReference>
<name>A0A2U9IVZ3_9CREN</name>
<evidence type="ECO:0000313" key="3">
    <source>
        <dbReference type="Proteomes" id="UP000247586"/>
    </source>
</evidence>
<reference evidence="3" key="2">
    <citation type="submission" date="2020-03" db="EMBL/GenBank/DDBJ databases">
        <title>Complete Genome Sequences of Extremely Thermoacidophilic, Metal-Mobilizing Type-Strain Members of the Archaeal Family Sulfolobaceae: Acidianus brierleyi DSM-1651T, Acidianus sulfidivorans DSM-18786T, Metallosphaera hakonensis DSM-7519T, and Metallosphaera prunae DSM-10039T.</title>
        <authorList>
            <person name="Counts J.A."/>
            <person name="Kelly R.M."/>
        </authorList>
    </citation>
    <scope>NUCLEOTIDE SEQUENCE [LARGE SCALE GENOMIC DNA]</scope>
    <source>
        <strain evidence="3">HO1-1</strain>
    </source>
</reference>
<dbReference type="InterPro" id="IPR000182">
    <property type="entry name" value="GNAT_dom"/>
</dbReference>
<dbReference type="SUPFAM" id="SSF55729">
    <property type="entry name" value="Acyl-CoA N-acyltransferases (Nat)"/>
    <property type="match status" value="1"/>
</dbReference>
<keyword evidence="2" id="KW-0808">Transferase</keyword>
<evidence type="ECO:0000259" key="1">
    <source>
        <dbReference type="PROSITE" id="PS51186"/>
    </source>
</evidence>
<dbReference type="EMBL" id="CP029287">
    <property type="protein sequence ID" value="AWS00251.1"/>
    <property type="molecule type" value="Genomic_DNA"/>
</dbReference>
<gene>
    <name evidence="2" type="ORF">DFR87_11835</name>
</gene>
<dbReference type="AlphaFoldDB" id="A0A2U9IVZ3"/>
<feature type="domain" description="N-acetyltransferase" evidence="1">
    <location>
        <begin position="9"/>
        <end position="150"/>
    </location>
</feature>
<dbReference type="Gene3D" id="3.40.630.30">
    <property type="match status" value="1"/>
</dbReference>
<dbReference type="PANTHER" id="PTHR43617">
    <property type="entry name" value="L-AMINO ACID N-ACETYLTRANSFERASE"/>
    <property type="match status" value="1"/>
</dbReference>
<proteinExistence type="predicted"/>
<dbReference type="RefSeq" id="WP_054837353.1">
    <property type="nucleotide sequence ID" value="NZ_BBBA01000047.1"/>
</dbReference>
<dbReference type="OrthoDB" id="43754at2157"/>
<dbReference type="GeneID" id="36836043"/>
<dbReference type="Proteomes" id="UP000247586">
    <property type="component" value="Chromosome"/>
</dbReference>